<evidence type="ECO:0000256" key="4">
    <source>
        <dbReference type="ARBA" id="ARBA00022989"/>
    </source>
</evidence>
<evidence type="ECO:0008006" key="10">
    <source>
        <dbReference type="Google" id="ProtNLM"/>
    </source>
</evidence>
<keyword evidence="9" id="KW-1185">Reference proteome</keyword>
<gene>
    <name evidence="8" type="ORF">BSTOLATCC_MIC25321</name>
</gene>
<evidence type="ECO:0000256" key="2">
    <source>
        <dbReference type="ARBA" id="ARBA00009160"/>
    </source>
</evidence>
<protein>
    <recommendedName>
        <fullName evidence="10">FUN14 family protein</fullName>
    </recommendedName>
</protein>
<reference evidence="8" key="1">
    <citation type="submission" date="2021-09" db="EMBL/GenBank/DDBJ databases">
        <authorList>
            <consortium name="AG Swart"/>
            <person name="Singh M."/>
            <person name="Singh A."/>
            <person name="Seah K."/>
            <person name="Emmerich C."/>
        </authorList>
    </citation>
    <scope>NUCLEOTIDE SEQUENCE</scope>
    <source>
        <strain evidence="8">ATCC30299</strain>
    </source>
</reference>
<comment type="caution">
    <text evidence="8">The sequence shown here is derived from an EMBL/GenBank/DDBJ whole genome shotgun (WGS) entry which is preliminary data.</text>
</comment>
<feature type="transmembrane region" description="Helical" evidence="7">
    <location>
        <begin position="107"/>
        <end position="124"/>
    </location>
</feature>
<keyword evidence="3 7" id="KW-0812">Transmembrane</keyword>
<dbReference type="GO" id="GO:0016020">
    <property type="term" value="C:membrane"/>
    <property type="evidence" value="ECO:0007669"/>
    <property type="project" value="UniProtKB-SubCell"/>
</dbReference>
<organism evidence="8 9">
    <name type="scientific">Blepharisma stoltei</name>
    <dbReference type="NCBI Taxonomy" id="1481888"/>
    <lineage>
        <taxon>Eukaryota</taxon>
        <taxon>Sar</taxon>
        <taxon>Alveolata</taxon>
        <taxon>Ciliophora</taxon>
        <taxon>Postciliodesmatophora</taxon>
        <taxon>Heterotrichea</taxon>
        <taxon>Heterotrichida</taxon>
        <taxon>Blepharismidae</taxon>
        <taxon>Blepharisma</taxon>
    </lineage>
</organism>
<evidence type="ECO:0000256" key="5">
    <source>
        <dbReference type="ARBA" id="ARBA00023136"/>
    </source>
</evidence>
<dbReference type="Proteomes" id="UP001162131">
    <property type="component" value="Unassembled WGS sequence"/>
</dbReference>
<dbReference type="AlphaFoldDB" id="A0AAU9J803"/>
<dbReference type="InterPro" id="IPR007014">
    <property type="entry name" value="FUN14"/>
</dbReference>
<dbReference type="Pfam" id="PF04930">
    <property type="entry name" value="FUN14"/>
    <property type="match status" value="1"/>
</dbReference>
<name>A0AAU9J803_9CILI</name>
<evidence type="ECO:0000256" key="6">
    <source>
        <dbReference type="SAM" id="MobiDB-lite"/>
    </source>
</evidence>
<dbReference type="EMBL" id="CAJZBQ010000024">
    <property type="protein sequence ID" value="CAG9320083.1"/>
    <property type="molecule type" value="Genomic_DNA"/>
</dbReference>
<evidence type="ECO:0000313" key="9">
    <source>
        <dbReference type="Proteomes" id="UP001162131"/>
    </source>
</evidence>
<feature type="region of interest" description="Disordered" evidence="6">
    <location>
        <begin position="1"/>
        <end position="22"/>
    </location>
</feature>
<evidence type="ECO:0000256" key="3">
    <source>
        <dbReference type="ARBA" id="ARBA00022692"/>
    </source>
</evidence>
<keyword evidence="4 7" id="KW-1133">Transmembrane helix</keyword>
<accession>A0AAU9J803</accession>
<proteinExistence type="inferred from homology"/>
<comment type="subcellular location">
    <subcellularLocation>
        <location evidence="1">Membrane</location>
    </subcellularLocation>
</comment>
<comment type="similarity">
    <text evidence="2">Belongs to the FUN14 family.</text>
</comment>
<sequence>MSGSSQEDNKSNAQENQDEKESCPAKGIVFSLGVGFTSIGIFKKVSTIFAYGMMGAFAFYQLLNHYGYASVNWSELYHKIKGDLNSSELVSLSVKEFHRKREGLKITLEKVFGFIIGSMIGFFIF</sequence>
<evidence type="ECO:0000313" key="8">
    <source>
        <dbReference type="EMBL" id="CAG9320083.1"/>
    </source>
</evidence>
<keyword evidence="5 7" id="KW-0472">Membrane</keyword>
<evidence type="ECO:0000256" key="1">
    <source>
        <dbReference type="ARBA" id="ARBA00004370"/>
    </source>
</evidence>
<feature type="compositionally biased region" description="Polar residues" evidence="6">
    <location>
        <begin position="1"/>
        <end position="15"/>
    </location>
</feature>
<evidence type="ECO:0000256" key="7">
    <source>
        <dbReference type="SAM" id="Phobius"/>
    </source>
</evidence>